<reference evidence="2" key="1">
    <citation type="journal article" date="2015" name="Nat. Genet.">
        <title>The genome and transcriptome of the zoonotic hookworm Ancylostoma ceylanicum identify infection-specific gene families.</title>
        <authorList>
            <person name="Schwarz E.M."/>
            <person name="Hu Y."/>
            <person name="Antoshechkin I."/>
            <person name="Miller M.M."/>
            <person name="Sternberg P.W."/>
            <person name="Aroian R.V."/>
        </authorList>
    </citation>
    <scope>NUCLEOTIDE SEQUENCE</scope>
    <source>
        <strain evidence="2">HY135</strain>
    </source>
</reference>
<dbReference type="EMBL" id="JARK01001720">
    <property type="protein sequence ID" value="EYB81449.1"/>
    <property type="molecule type" value="Genomic_DNA"/>
</dbReference>
<protein>
    <submittedName>
        <fullName evidence="1">Uncharacterized protein</fullName>
    </submittedName>
</protein>
<organism evidence="1 2">
    <name type="scientific">Ancylostoma ceylanicum</name>
    <dbReference type="NCBI Taxonomy" id="53326"/>
    <lineage>
        <taxon>Eukaryota</taxon>
        <taxon>Metazoa</taxon>
        <taxon>Ecdysozoa</taxon>
        <taxon>Nematoda</taxon>
        <taxon>Chromadorea</taxon>
        <taxon>Rhabditida</taxon>
        <taxon>Rhabditina</taxon>
        <taxon>Rhabditomorpha</taxon>
        <taxon>Strongyloidea</taxon>
        <taxon>Ancylostomatidae</taxon>
        <taxon>Ancylostomatinae</taxon>
        <taxon>Ancylostoma</taxon>
    </lineage>
</organism>
<evidence type="ECO:0000313" key="2">
    <source>
        <dbReference type="Proteomes" id="UP000024635"/>
    </source>
</evidence>
<sequence>MPARRPPRDKSNSDQIGLIGALLRKLWRSDGEYHTWCDVAESTRSVAICVEVGAHVHMISIESDAADAVVSAFYRIVLSSLSNFYTADWIKRCLIRF</sequence>
<dbReference type="AlphaFoldDB" id="A0A016RU01"/>
<dbReference type="Proteomes" id="UP000024635">
    <property type="component" value="Unassembled WGS sequence"/>
</dbReference>
<proteinExistence type="predicted"/>
<name>A0A016RU01_9BILA</name>
<keyword evidence="2" id="KW-1185">Reference proteome</keyword>
<comment type="caution">
    <text evidence="1">The sequence shown here is derived from an EMBL/GenBank/DDBJ whole genome shotgun (WGS) entry which is preliminary data.</text>
</comment>
<accession>A0A016RU01</accession>
<gene>
    <name evidence="1" type="primary">Acey_s0384.g413</name>
    <name evidence="1" type="ORF">Y032_0384g413</name>
</gene>
<evidence type="ECO:0000313" key="1">
    <source>
        <dbReference type="EMBL" id="EYB81449.1"/>
    </source>
</evidence>